<feature type="transmembrane region" description="Helical" evidence="6">
    <location>
        <begin position="386"/>
        <end position="408"/>
    </location>
</feature>
<dbReference type="Proteomes" id="UP000830434">
    <property type="component" value="Chromosome"/>
</dbReference>
<dbReference type="EMBL" id="CP096658">
    <property type="protein sequence ID" value="UPW01297.1"/>
    <property type="molecule type" value="Genomic_DNA"/>
</dbReference>
<dbReference type="Pfam" id="PF01943">
    <property type="entry name" value="Polysacc_synt"/>
    <property type="match status" value="1"/>
</dbReference>
<feature type="transmembrane region" description="Helical" evidence="6">
    <location>
        <begin position="177"/>
        <end position="195"/>
    </location>
</feature>
<feature type="transmembrane region" description="Helical" evidence="6">
    <location>
        <begin position="48"/>
        <end position="66"/>
    </location>
</feature>
<keyword evidence="5 6" id="KW-0472">Membrane</keyword>
<comment type="subcellular location">
    <subcellularLocation>
        <location evidence="1">Cell membrane</location>
        <topology evidence="1">Multi-pass membrane protein</topology>
    </subcellularLocation>
</comment>
<keyword evidence="3 6" id="KW-0812">Transmembrane</keyword>
<dbReference type="GO" id="GO:0005886">
    <property type="term" value="C:plasma membrane"/>
    <property type="evidence" value="ECO:0007669"/>
    <property type="project" value="UniProtKB-SubCell"/>
</dbReference>
<dbReference type="InterPro" id="IPR050833">
    <property type="entry name" value="Poly_Biosynth_Transport"/>
</dbReference>
<dbReference type="InterPro" id="IPR002797">
    <property type="entry name" value="Polysacc_synth"/>
</dbReference>
<feature type="transmembrane region" description="Helical" evidence="6">
    <location>
        <begin position="329"/>
        <end position="348"/>
    </location>
</feature>
<sequence>MSDDSQESARFFHDFGFYSVARIVPAVLGVVALVVFTRAFSPSAYGKYSLTMAFVSIFTLLNTGWLEQAILRFEPQADDTTFRDTTATILLSLTTVAALVGGLGYVSFFPRSSAYSRFYLGGLSLILLQGVFTTLRTFLRSRLESRRVAIYNVVQAGTKLGAALLLALFVLGDIVGWLWGTVVGTSIATALLLYRTELTRASIEIDRELVGKMFRYGYPLIGMTLGYVLLNFADRILLELLKSSRAVGIYSSNYSIVNRGLPLVLAPIIQAAHPLIMNTWTGDNEEELGELLETYTRYFLLLGVPATVYATVLSRPLSVLFLGDSYHQGYVVIPLVAWGVLLWNLASLGSKTLEVKNRTLTLFAGVTAAVVLNLLLNLLFIPPYGYVGAAFATFTSFTFYLVFVLLISRRYIEWRFPRRTTANVVVGGTLMSAPSAVLVLLGEYTWLTALSTAIPSGLVYVATIYLLGELRDQEIAKSKALAANRW</sequence>
<dbReference type="GeneID" id="72189015"/>
<keyword evidence="2" id="KW-1003">Cell membrane</keyword>
<evidence type="ECO:0000313" key="7">
    <source>
        <dbReference type="EMBL" id="UPW01297.1"/>
    </source>
</evidence>
<evidence type="ECO:0000256" key="4">
    <source>
        <dbReference type="ARBA" id="ARBA00022989"/>
    </source>
</evidence>
<dbReference type="RefSeq" id="WP_248655702.1">
    <property type="nucleotide sequence ID" value="NZ_CP096658.1"/>
</dbReference>
<feature type="transmembrane region" description="Helical" evidence="6">
    <location>
        <begin position="87"/>
        <end position="106"/>
    </location>
</feature>
<dbReference type="PANTHER" id="PTHR30250">
    <property type="entry name" value="PST FAMILY PREDICTED COLANIC ACID TRANSPORTER"/>
    <property type="match status" value="1"/>
</dbReference>
<organism evidence="7 8">
    <name type="scientific">Halorussus gelatinilyticus</name>
    <dbReference type="NCBI Taxonomy" id="2937524"/>
    <lineage>
        <taxon>Archaea</taxon>
        <taxon>Methanobacteriati</taxon>
        <taxon>Methanobacteriota</taxon>
        <taxon>Stenosarchaea group</taxon>
        <taxon>Halobacteria</taxon>
        <taxon>Halobacteriales</taxon>
        <taxon>Haladaptataceae</taxon>
        <taxon>Halorussus</taxon>
    </lineage>
</organism>
<feature type="transmembrane region" description="Helical" evidence="6">
    <location>
        <begin position="446"/>
        <end position="467"/>
    </location>
</feature>
<dbReference type="PANTHER" id="PTHR30250:SF11">
    <property type="entry name" value="O-ANTIGEN TRANSPORTER-RELATED"/>
    <property type="match status" value="1"/>
</dbReference>
<keyword evidence="8" id="KW-1185">Reference proteome</keyword>
<feature type="transmembrane region" description="Helical" evidence="6">
    <location>
        <begin position="15"/>
        <end position="36"/>
    </location>
</feature>
<accession>A0A8U0IJK2</accession>
<protein>
    <submittedName>
        <fullName evidence="7">Oligosaccharide flippase family protein</fullName>
    </submittedName>
</protein>
<evidence type="ECO:0000256" key="1">
    <source>
        <dbReference type="ARBA" id="ARBA00004651"/>
    </source>
</evidence>
<dbReference type="KEGG" id="haxz:M0R88_04130"/>
<evidence type="ECO:0000313" key="8">
    <source>
        <dbReference type="Proteomes" id="UP000830434"/>
    </source>
</evidence>
<evidence type="ECO:0000256" key="6">
    <source>
        <dbReference type="SAM" id="Phobius"/>
    </source>
</evidence>
<feature type="transmembrane region" description="Helical" evidence="6">
    <location>
        <begin position="216"/>
        <end position="233"/>
    </location>
</feature>
<gene>
    <name evidence="7" type="ORF">M0R88_04130</name>
</gene>
<reference evidence="7" key="1">
    <citation type="submission" date="2022-04" db="EMBL/GenBank/DDBJ databases">
        <title>Diverse halophilic archaea isolated from saline environments.</title>
        <authorList>
            <person name="Cui H.-L."/>
        </authorList>
    </citation>
    <scope>NUCLEOTIDE SEQUENCE</scope>
    <source>
        <strain evidence="7">XZYJT40</strain>
    </source>
</reference>
<dbReference type="AlphaFoldDB" id="A0A8U0IJK2"/>
<evidence type="ECO:0000256" key="2">
    <source>
        <dbReference type="ARBA" id="ARBA00022475"/>
    </source>
</evidence>
<feature type="transmembrane region" description="Helical" evidence="6">
    <location>
        <begin position="360"/>
        <end position="380"/>
    </location>
</feature>
<proteinExistence type="predicted"/>
<evidence type="ECO:0000256" key="3">
    <source>
        <dbReference type="ARBA" id="ARBA00022692"/>
    </source>
</evidence>
<feature type="transmembrane region" description="Helical" evidence="6">
    <location>
        <begin position="150"/>
        <end position="171"/>
    </location>
</feature>
<evidence type="ECO:0000256" key="5">
    <source>
        <dbReference type="ARBA" id="ARBA00023136"/>
    </source>
</evidence>
<keyword evidence="4 6" id="KW-1133">Transmembrane helix</keyword>
<feature type="transmembrane region" description="Helical" evidence="6">
    <location>
        <begin position="420"/>
        <end position="440"/>
    </location>
</feature>
<name>A0A8U0IJK2_9EURY</name>